<reference evidence="1 2" key="2">
    <citation type="submission" date="2018-04" db="EMBL/GenBank/DDBJ databases">
        <title>Thauera lacus sp. nov., isolated from an saline lake in Inner Mongolia, China.</title>
        <authorList>
            <person name="Liang Q.-Y."/>
        </authorList>
    </citation>
    <scope>NUCLEOTIDE SEQUENCE [LARGE SCALE GENOMIC DNA]</scope>
    <source>
        <strain evidence="1 2">D20</strain>
    </source>
</reference>
<dbReference type="EMBL" id="PZKC01000014">
    <property type="protein sequence ID" value="PTD95330.1"/>
    <property type="molecule type" value="Genomic_DNA"/>
</dbReference>
<comment type="caution">
    <text evidence="1">The sequence shown here is derived from an EMBL/GenBank/DDBJ whole genome shotgun (WGS) entry which is preliminary data.</text>
</comment>
<dbReference type="OrthoDB" id="2531964at2"/>
<organism evidence="1 2">
    <name type="scientific">Pseudothauera lacus</name>
    <dbReference type="NCBI Taxonomy" id="2136175"/>
    <lineage>
        <taxon>Bacteria</taxon>
        <taxon>Pseudomonadati</taxon>
        <taxon>Pseudomonadota</taxon>
        <taxon>Betaproteobacteria</taxon>
        <taxon>Rhodocyclales</taxon>
        <taxon>Zoogloeaceae</taxon>
        <taxon>Pseudothauera</taxon>
    </lineage>
</organism>
<sequence length="418" mass="46970">MLLKYQDVFVPGGFPRHTYNARLDLNLETRLGEIKDNLCKLVTVTGQTKSGKTVLARKVLPPEECIWIDGGTAGTEDEFWQLVIEQLDLFQDYEEQEGTETSTCIEGKGTAEANFLVAKGSGEVGASLERKRGTETRRVRSLSSRVVALSGLKTRKLPLVIDDFHYLPPDLQGRIVRALKPIVFDGLPVAVIAIPHRRFDAVKVEREMAGRISGIEIPSWSNSELSYIPETGFKLLGYELDPSSATRLASQALGSPHLMQDFCRGLAKQRDIKYSAELSQLQFSPDECDEIFRDVADTIGRPIFEKLARGPRQRTDRIPRELKDGRRVDIYELVLHALASIKPGLVSLEYEDLRSAIREVSSSQLPQLHEVARVLKHMATIASTDQSSTPVIDFEEEEKKLHITDPFFAFYLRWGDLS</sequence>
<name>A0A2T4IC37_9RHOO</name>
<protein>
    <submittedName>
        <fullName evidence="1">Uncharacterized protein</fullName>
    </submittedName>
</protein>
<dbReference type="Proteomes" id="UP000241193">
    <property type="component" value="Unassembled WGS sequence"/>
</dbReference>
<accession>A0A2T4IC37</accession>
<reference evidence="1 2" key="1">
    <citation type="submission" date="2018-03" db="EMBL/GenBank/DDBJ databases">
        <authorList>
            <person name="Keele B.F."/>
        </authorList>
    </citation>
    <scope>NUCLEOTIDE SEQUENCE [LARGE SCALE GENOMIC DNA]</scope>
    <source>
        <strain evidence="1 2">D20</strain>
    </source>
</reference>
<evidence type="ECO:0000313" key="1">
    <source>
        <dbReference type="EMBL" id="PTD95330.1"/>
    </source>
</evidence>
<dbReference type="SUPFAM" id="SSF52540">
    <property type="entry name" value="P-loop containing nucleoside triphosphate hydrolases"/>
    <property type="match status" value="1"/>
</dbReference>
<gene>
    <name evidence="1" type="ORF">C8261_15040</name>
</gene>
<evidence type="ECO:0000313" key="2">
    <source>
        <dbReference type="Proteomes" id="UP000241193"/>
    </source>
</evidence>
<proteinExistence type="predicted"/>
<keyword evidence="2" id="KW-1185">Reference proteome</keyword>
<dbReference type="AlphaFoldDB" id="A0A2T4IC37"/>
<dbReference type="InterPro" id="IPR027417">
    <property type="entry name" value="P-loop_NTPase"/>
</dbReference>